<dbReference type="Pfam" id="PF01618">
    <property type="entry name" value="MotA_ExbB"/>
    <property type="match status" value="1"/>
</dbReference>
<gene>
    <name evidence="9" type="ORF">DBZ36_06040</name>
</gene>
<feature type="transmembrane region" description="Helical" evidence="7">
    <location>
        <begin position="23"/>
        <end position="46"/>
    </location>
</feature>
<keyword evidence="10" id="KW-1185">Reference proteome</keyword>
<keyword evidence="4 7" id="KW-1133">Transmembrane helix</keyword>
<evidence type="ECO:0000256" key="5">
    <source>
        <dbReference type="ARBA" id="ARBA00023136"/>
    </source>
</evidence>
<reference evidence="9 10" key="1">
    <citation type="submission" date="2018-09" db="EMBL/GenBank/DDBJ databases">
        <authorList>
            <person name="Wang Z."/>
        </authorList>
    </citation>
    <scope>NUCLEOTIDE SEQUENCE [LARGE SCALE GENOMIC DNA]</scope>
    <source>
        <strain evidence="9 10">ALS 81</strain>
    </source>
</reference>
<dbReference type="PANTHER" id="PTHR30625">
    <property type="entry name" value="PROTEIN TOLQ"/>
    <property type="match status" value="1"/>
</dbReference>
<evidence type="ECO:0000256" key="6">
    <source>
        <dbReference type="RuleBase" id="RU004057"/>
    </source>
</evidence>
<dbReference type="Proteomes" id="UP000286482">
    <property type="component" value="Unassembled WGS sequence"/>
</dbReference>
<sequence length="176" mass="20013">MQLQYFAQTREQLQHFLGAGGPILWVLLALMFLFWLLVFERCWFVVFSFPRLKKNLVSSWLSRDDRNSWFARKQREASLAQAQHALMRNIGLLKLITVVFPMLGLLGTVSGMMQIFDTMQEQGNTNTQAMAEGISLATLPTMAGMVSALVALFVVAQLAFILSRKHLHLERLLALK</sequence>
<dbReference type="RefSeq" id="WP_120354014.1">
    <property type="nucleotide sequence ID" value="NZ_RAQO01000004.1"/>
</dbReference>
<evidence type="ECO:0000256" key="3">
    <source>
        <dbReference type="ARBA" id="ARBA00022692"/>
    </source>
</evidence>
<dbReference type="OrthoDB" id="4045at2"/>
<comment type="similarity">
    <text evidence="6">Belongs to the exbB/tolQ family.</text>
</comment>
<keyword evidence="2" id="KW-1003">Cell membrane</keyword>
<comment type="caution">
    <text evidence="9">The sequence shown here is derived from an EMBL/GenBank/DDBJ whole genome shotgun (WGS) entry which is preliminary data.</text>
</comment>
<evidence type="ECO:0000256" key="7">
    <source>
        <dbReference type="SAM" id="Phobius"/>
    </source>
</evidence>
<name>A0A420EH68_9ALTE</name>
<accession>A0A420EH68</accession>
<dbReference type="PANTHER" id="PTHR30625:SF18">
    <property type="entry name" value="TONB2 ENERGY TRANSDUCTION SYSTEM INNER MEMBRANE COMPONENT EXBB"/>
    <property type="match status" value="1"/>
</dbReference>
<evidence type="ECO:0000259" key="8">
    <source>
        <dbReference type="Pfam" id="PF01618"/>
    </source>
</evidence>
<dbReference type="GO" id="GO:0017038">
    <property type="term" value="P:protein import"/>
    <property type="evidence" value="ECO:0007669"/>
    <property type="project" value="TreeGrafter"/>
</dbReference>
<feature type="transmembrane region" description="Helical" evidence="7">
    <location>
        <begin position="92"/>
        <end position="116"/>
    </location>
</feature>
<feature type="transmembrane region" description="Helical" evidence="7">
    <location>
        <begin position="136"/>
        <end position="162"/>
    </location>
</feature>
<evidence type="ECO:0000313" key="9">
    <source>
        <dbReference type="EMBL" id="RKF20010.1"/>
    </source>
</evidence>
<evidence type="ECO:0000256" key="1">
    <source>
        <dbReference type="ARBA" id="ARBA00004651"/>
    </source>
</evidence>
<dbReference type="InterPro" id="IPR002898">
    <property type="entry name" value="MotA_ExbB_proton_chnl"/>
</dbReference>
<dbReference type="EMBL" id="RAQO01000004">
    <property type="protein sequence ID" value="RKF20010.1"/>
    <property type="molecule type" value="Genomic_DNA"/>
</dbReference>
<comment type="subcellular location">
    <subcellularLocation>
        <location evidence="1">Cell membrane</location>
        <topology evidence="1">Multi-pass membrane protein</topology>
    </subcellularLocation>
    <subcellularLocation>
        <location evidence="6">Membrane</location>
        <topology evidence="6">Multi-pass membrane protein</topology>
    </subcellularLocation>
</comment>
<keyword evidence="6" id="KW-0653">Protein transport</keyword>
<dbReference type="AlphaFoldDB" id="A0A420EH68"/>
<evidence type="ECO:0000313" key="10">
    <source>
        <dbReference type="Proteomes" id="UP000286482"/>
    </source>
</evidence>
<feature type="domain" description="MotA/TolQ/ExbB proton channel" evidence="8">
    <location>
        <begin position="61"/>
        <end position="161"/>
    </location>
</feature>
<organism evidence="9 10">
    <name type="scientific">Alginatibacterium sediminis</name>
    <dbReference type="NCBI Taxonomy" id="2164068"/>
    <lineage>
        <taxon>Bacteria</taxon>
        <taxon>Pseudomonadati</taxon>
        <taxon>Pseudomonadota</taxon>
        <taxon>Gammaproteobacteria</taxon>
        <taxon>Alteromonadales</taxon>
        <taxon>Alteromonadaceae</taxon>
        <taxon>Alginatibacterium</taxon>
    </lineage>
</organism>
<protein>
    <submittedName>
        <fullName evidence="9">MotA/TolQ/ExbB proton channel family protein</fullName>
    </submittedName>
</protein>
<keyword evidence="6" id="KW-0813">Transport</keyword>
<dbReference type="InterPro" id="IPR050790">
    <property type="entry name" value="ExbB/TolQ_transport"/>
</dbReference>
<keyword evidence="5 7" id="KW-0472">Membrane</keyword>
<evidence type="ECO:0000256" key="2">
    <source>
        <dbReference type="ARBA" id="ARBA00022475"/>
    </source>
</evidence>
<keyword evidence="3 7" id="KW-0812">Transmembrane</keyword>
<dbReference type="GO" id="GO:0005886">
    <property type="term" value="C:plasma membrane"/>
    <property type="evidence" value="ECO:0007669"/>
    <property type="project" value="UniProtKB-SubCell"/>
</dbReference>
<evidence type="ECO:0000256" key="4">
    <source>
        <dbReference type="ARBA" id="ARBA00022989"/>
    </source>
</evidence>
<proteinExistence type="inferred from homology"/>